<keyword evidence="2" id="KW-0963">Cytoplasm</keyword>
<dbReference type="GO" id="GO:0003676">
    <property type="term" value="F:nucleic acid binding"/>
    <property type="evidence" value="ECO:0007669"/>
    <property type="project" value="InterPro"/>
</dbReference>
<dbReference type="SUPFAM" id="SSF50249">
    <property type="entry name" value="Nucleic acid-binding proteins"/>
    <property type="match status" value="1"/>
</dbReference>
<dbReference type="Gene3D" id="2.40.50.140">
    <property type="entry name" value="Nucleic acid-binding proteins"/>
    <property type="match status" value="1"/>
</dbReference>
<reference evidence="4 5" key="1">
    <citation type="submission" date="2018-06" db="EMBL/GenBank/DDBJ databases">
        <title>Comparative genomics of Bradyrhizobium nodulating Arachidis hypogaea.</title>
        <authorList>
            <person name="Li Y."/>
        </authorList>
    </citation>
    <scope>NUCLEOTIDE SEQUENCE [LARGE SCALE GENOMIC DNA]</scope>
    <source>
        <strain evidence="4 5">CCBAU 051107</strain>
    </source>
</reference>
<dbReference type="Pfam" id="PF00313">
    <property type="entry name" value="CSD"/>
    <property type="match status" value="1"/>
</dbReference>
<evidence type="ECO:0000259" key="3">
    <source>
        <dbReference type="PROSITE" id="PS51857"/>
    </source>
</evidence>
<dbReference type="RefSeq" id="WP_092217212.1">
    <property type="nucleotide sequence ID" value="NZ_CP030050.1"/>
</dbReference>
<dbReference type="InterPro" id="IPR012340">
    <property type="entry name" value="NA-bd_OB-fold"/>
</dbReference>
<dbReference type="KEGG" id="barh:WN72_24905"/>
<comment type="subcellular location">
    <subcellularLocation>
        <location evidence="1">Cytoplasm</location>
    </subcellularLocation>
</comment>
<dbReference type="InterPro" id="IPR002059">
    <property type="entry name" value="CSP_DNA-bd"/>
</dbReference>
<evidence type="ECO:0000256" key="2">
    <source>
        <dbReference type="ARBA" id="ARBA00022490"/>
    </source>
</evidence>
<dbReference type="PROSITE" id="PS51857">
    <property type="entry name" value="CSD_2"/>
    <property type="match status" value="1"/>
</dbReference>
<evidence type="ECO:0000313" key="5">
    <source>
        <dbReference type="Proteomes" id="UP000594015"/>
    </source>
</evidence>
<gene>
    <name evidence="4" type="ORF">WN72_24905</name>
</gene>
<dbReference type="InterPro" id="IPR012156">
    <property type="entry name" value="Cold_shock_CspA"/>
</dbReference>
<protein>
    <submittedName>
        <fullName evidence="4">Cold-shock protein</fullName>
    </submittedName>
</protein>
<dbReference type="PIRSF" id="PIRSF002599">
    <property type="entry name" value="Cold_shock_A"/>
    <property type="match status" value="1"/>
</dbReference>
<evidence type="ECO:0000256" key="1">
    <source>
        <dbReference type="ARBA" id="ARBA00004496"/>
    </source>
</evidence>
<dbReference type="InterPro" id="IPR011129">
    <property type="entry name" value="CSD"/>
</dbReference>
<dbReference type="EMBL" id="CP030050">
    <property type="protein sequence ID" value="QOZ69200.1"/>
    <property type="molecule type" value="Genomic_DNA"/>
</dbReference>
<accession>A0AAE7NRW0</accession>
<dbReference type="GO" id="GO:0005829">
    <property type="term" value="C:cytosol"/>
    <property type="evidence" value="ECO:0007669"/>
    <property type="project" value="UniProtKB-ARBA"/>
</dbReference>
<dbReference type="AlphaFoldDB" id="A0AAE7NRW0"/>
<dbReference type="SMART" id="SM00357">
    <property type="entry name" value="CSP"/>
    <property type="match status" value="1"/>
</dbReference>
<feature type="domain" description="CSD" evidence="3">
    <location>
        <begin position="1"/>
        <end position="65"/>
    </location>
</feature>
<name>A0AAE7NRW0_9BRAD</name>
<evidence type="ECO:0000313" key="4">
    <source>
        <dbReference type="EMBL" id="QOZ69200.1"/>
    </source>
</evidence>
<organism evidence="4 5">
    <name type="scientific">Bradyrhizobium arachidis</name>
    <dbReference type="NCBI Taxonomy" id="858423"/>
    <lineage>
        <taxon>Bacteria</taxon>
        <taxon>Pseudomonadati</taxon>
        <taxon>Pseudomonadota</taxon>
        <taxon>Alphaproteobacteria</taxon>
        <taxon>Hyphomicrobiales</taxon>
        <taxon>Nitrobacteraceae</taxon>
        <taxon>Bradyrhizobium</taxon>
    </lineage>
</organism>
<sequence length="66" mass="7179">MKIGRVKKWNADRGFGFITTDGYDVFCHVSALPLGTKSLEVGSYAGFEIEISSRTGKPQAANVRTV</sequence>
<dbReference type="Proteomes" id="UP000594015">
    <property type="component" value="Chromosome"/>
</dbReference>
<proteinExistence type="predicted"/>